<evidence type="ECO:0000313" key="2">
    <source>
        <dbReference type="Proteomes" id="UP000228945"/>
    </source>
</evidence>
<protein>
    <recommendedName>
        <fullName evidence="3">MmcQ/YjbR family DNA-binding protein</fullName>
    </recommendedName>
</protein>
<dbReference type="RefSeq" id="WP_099621252.1">
    <property type="nucleotide sequence ID" value="NZ_CP024201.1"/>
</dbReference>
<evidence type="ECO:0008006" key="3">
    <source>
        <dbReference type="Google" id="ProtNLM"/>
    </source>
</evidence>
<organism evidence="1 2">
    <name type="scientific">Caulobacter mirabilis</name>
    <dbReference type="NCBI Taxonomy" id="69666"/>
    <lineage>
        <taxon>Bacteria</taxon>
        <taxon>Pseudomonadati</taxon>
        <taxon>Pseudomonadota</taxon>
        <taxon>Alphaproteobacteria</taxon>
        <taxon>Caulobacterales</taxon>
        <taxon>Caulobacteraceae</taxon>
        <taxon>Caulobacter</taxon>
    </lineage>
</organism>
<dbReference type="SUPFAM" id="SSF142906">
    <property type="entry name" value="YjbR-like"/>
    <property type="match status" value="1"/>
</dbReference>
<keyword evidence="2" id="KW-1185">Reference proteome</keyword>
<proteinExistence type="predicted"/>
<dbReference type="KEGG" id="cmb:CSW64_05995"/>
<dbReference type="OrthoDB" id="277063at2"/>
<dbReference type="Proteomes" id="UP000228945">
    <property type="component" value="Chromosome"/>
</dbReference>
<sequence>MPGHPLPPPEILARLRAIARALPETYEESAWVGLRWRVRTHTFAHVFAIAGGKPQVYATAAGTDGPAVAMTFRSRIAELDRTHFTEPPFFRPLWPADMAAIFLDETVDWDDVAGLLEGSYRVQAPRKLVARLEAARR</sequence>
<name>A0A2D2AVH9_9CAUL</name>
<reference evidence="1 2" key="1">
    <citation type="submission" date="2017-10" db="EMBL/GenBank/DDBJ databases">
        <title>Genome sequence of Caulobacter mirabilis FWC38.</title>
        <authorList>
            <person name="Fiebig A."/>
            <person name="Crosson S."/>
        </authorList>
    </citation>
    <scope>NUCLEOTIDE SEQUENCE [LARGE SCALE GENOMIC DNA]</scope>
    <source>
        <strain evidence="1 2">FWC 38</strain>
    </source>
</reference>
<dbReference type="EMBL" id="CP024201">
    <property type="protein sequence ID" value="ATQ41996.1"/>
    <property type="molecule type" value="Genomic_DNA"/>
</dbReference>
<gene>
    <name evidence="1" type="ORF">CSW64_05995</name>
</gene>
<evidence type="ECO:0000313" key="1">
    <source>
        <dbReference type="EMBL" id="ATQ41996.1"/>
    </source>
</evidence>
<accession>A0A2D2AVH9</accession>
<dbReference type="AlphaFoldDB" id="A0A2D2AVH9"/>
<dbReference type="InterPro" id="IPR038056">
    <property type="entry name" value="YjbR-like_sf"/>
</dbReference>